<proteinExistence type="predicted"/>
<dbReference type="AlphaFoldDB" id="A0AAD6IYS6"/>
<keyword evidence="1" id="KW-0472">Membrane</keyword>
<dbReference type="PANTHER" id="PTHR12203">
    <property type="entry name" value="KDEL LYS-ASP-GLU-LEU CONTAINING - RELATED"/>
    <property type="match status" value="1"/>
</dbReference>
<comment type="caution">
    <text evidence="3">The sequence shown here is derived from an EMBL/GenBank/DDBJ whole genome shotgun (WGS) entry which is preliminary data.</text>
</comment>
<sequence length="916" mass="103100">MSGILNTHLLSSISSTSPLSADGTARLIANVFLTGLVTGIYTPGLHSLLVSAVSWCTVAIVLFMVQKQSMRDGEAQGAAVDRKTKRKVTALIACILLSGVCERVVGPDWEVKTKAAWWNKAGLPLVTRFLRNYLLGEPGILEGSARGSKRLLALISTVAFLTLAPRAIPDSNMALGLANIAFQSMTYVLLEDIALGSGRDNKNIPGVPAPDVRSLANGGYLRTAVGATVGLVLLAAYFEKPLDDYALKANPGYSLIKILAMGTLGGFRWLCLPLLVSRLSSPSGSLVDLAVTLIASQWALSTSPFQFLGTVGTLILISFHFVAPPGGRDGRLSQVLGPTRVTIASLFIFLIITSVMVSTMPAQPSKVAFTESSPPPQPISTAPPSHVHPIKHLMDKGAKDFEDMKQRQSTSLNDAVKNYWKRYKMPPPPNFDKWYEFAVAHDSALIDEYDMIYHQIRPFWGMPAKMVRDRAREALGFKQAFMTLSIRKGKVIDVHDAEDWQRHATVGMLASFKKWIPDMDLAFNLHDEPRVVTPAEDMAIFLARFRNIDWLESPKNKFTGFPKSEKGKVEATDDTRFNEFAHQPIWGNSKLSCPPGTPARDPLEKTPDAVDQYAMSPIGFIFNRTAFTDVCLQPSVRYRHGFFQRPNAYHVAHALFPIFSQSSVSCYNDIIYPSPWYWAGKVTYQEKRDKPWEEKRDLLYWRGSTTGGFSRLSGWKHQHRQRVVRHLNAGKSTSYTLESSGSGESTKWKLKTTRRSELKELIDVNFSHIGQCDDADCEEQKTFFKPGERVEQQDAWNYKYLLDMDGNAFSGRFYAFLQSHSAVFKMALFREWHEEWLVPWVHYVPLTLDMGESVEVLRYFTREKEGAEAIRKIAEQGRYWARKVLRKEDFEVWFFRLLLEYGRVIDDNREIIGFDV</sequence>
<evidence type="ECO:0000313" key="3">
    <source>
        <dbReference type="EMBL" id="KAJ6261228.1"/>
    </source>
</evidence>
<reference evidence="3" key="1">
    <citation type="submission" date="2023-01" db="EMBL/GenBank/DDBJ databases">
        <title>The chitinases involved in constricting ring structure development in the nematode-trapping fungus Drechslerella dactyloides.</title>
        <authorList>
            <person name="Wang R."/>
            <person name="Zhang L."/>
            <person name="Tang P."/>
            <person name="Li S."/>
            <person name="Liang L."/>
        </authorList>
    </citation>
    <scope>NUCLEOTIDE SEQUENCE</scope>
    <source>
        <strain evidence="3">YMF1.00031</strain>
    </source>
</reference>
<feature type="transmembrane region" description="Helical" evidence="1">
    <location>
        <begin position="283"/>
        <end position="300"/>
    </location>
</feature>
<feature type="transmembrane region" description="Helical" evidence="1">
    <location>
        <begin position="258"/>
        <end position="276"/>
    </location>
</feature>
<feature type="transmembrane region" description="Helical" evidence="1">
    <location>
        <begin position="219"/>
        <end position="238"/>
    </location>
</feature>
<dbReference type="InterPro" id="IPR006598">
    <property type="entry name" value="CAP10"/>
</dbReference>
<feature type="domain" description="Glycosyl transferase CAP10" evidence="2">
    <location>
        <begin position="615"/>
        <end position="908"/>
    </location>
</feature>
<feature type="transmembrane region" description="Helical" evidence="1">
    <location>
        <begin position="335"/>
        <end position="357"/>
    </location>
</feature>
<dbReference type="InterPro" id="IPR051091">
    <property type="entry name" value="O-Glucosyltr/Glycosyltrsf_90"/>
</dbReference>
<keyword evidence="1" id="KW-1133">Transmembrane helix</keyword>
<accession>A0AAD6IYS6</accession>
<dbReference type="SMART" id="SM00672">
    <property type="entry name" value="CAP10"/>
    <property type="match status" value="1"/>
</dbReference>
<dbReference type="EMBL" id="JAQGDS010000004">
    <property type="protein sequence ID" value="KAJ6261228.1"/>
    <property type="molecule type" value="Genomic_DNA"/>
</dbReference>
<evidence type="ECO:0000256" key="1">
    <source>
        <dbReference type="SAM" id="Phobius"/>
    </source>
</evidence>
<feature type="transmembrane region" description="Helical" evidence="1">
    <location>
        <begin position="45"/>
        <end position="65"/>
    </location>
</feature>
<evidence type="ECO:0000259" key="2">
    <source>
        <dbReference type="SMART" id="SM00672"/>
    </source>
</evidence>
<name>A0AAD6IYS6_DREDA</name>
<feature type="transmembrane region" description="Helical" evidence="1">
    <location>
        <begin position="306"/>
        <end position="323"/>
    </location>
</feature>
<dbReference type="Proteomes" id="UP001221413">
    <property type="component" value="Unassembled WGS sequence"/>
</dbReference>
<dbReference type="PANTHER" id="PTHR12203:SF104">
    <property type="entry name" value="PROTEIN CAP1, PUTATIVE (AFU_ORTHOLOGUE AFUA_1G05595)-RELATED"/>
    <property type="match status" value="1"/>
</dbReference>
<keyword evidence="4" id="KW-1185">Reference proteome</keyword>
<organism evidence="3 4">
    <name type="scientific">Drechslerella dactyloides</name>
    <name type="common">Nematode-trapping fungus</name>
    <name type="synonym">Arthrobotrys dactyloides</name>
    <dbReference type="NCBI Taxonomy" id="74499"/>
    <lineage>
        <taxon>Eukaryota</taxon>
        <taxon>Fungi</taxon>
        <taxon>Dikarya</taxon>
        <taxon>Ascomycota</taxon>
        <taxon>Pezizomycotina</taxon>
        <taxon>Orbiliomycetes</taxon>
        <taxon>Orbiliales</taxon>
        <taxon>Orbiliaceae</taxon>
        <taxon>Drechslerella</taxon>
    </lineage>
</organism>
<protein>
    <submittedName>
        <fullName evidence="3">Beta-1,2-xylosyltransferase</fullName>
    </submittedName>
</protein>
<evidence type="ECO:0000313" key="4">
    <source>
        <dbReference type="Proteomes" id="UP001221413"/>
    </source>
</evidence>
<gene>
    <name evidence="3" type="ORF">Dda_3896</name>
</gene>
<dbReference type="Pfam" id="PF05686">
    <property type="entry name" value="Glyco_transf_90"/>
    <property type="match status" value="1"/>
</dbReference>
<keyword evidence="1" id="KW-0812">Transmembrane</keyword>